<proteinExistence type="inferred from homology"/>
<comment type="similarity">
    <text evidence="1">Belongs to the UPF0213 family.</text>
</comment>
<dbReference type="InterPro" id="IPR050190">
    <property type="entry name" value="UPF0213_domain"/>
</dbReference>
<evidence type="ECO:0000313" key="4">
    <source>
        <dbReference type="Proteomes" id="UP000295293"/>
    </source>
</evidence>
<dbReference type="CDD" id="cd10456">
    <property type="entry name" value="GIY-YIG_UPF0213"/>
    <property type="match status" value="1"/>
</dbReference>
<dbReference type="EMBL" id="SNZH01000014">
    <property type="protein sequence ID" value="TDR39987.1"/>
    <property type="molecule type" value="Genomic_DNA"/>
</dbReference>
<evidence type="ECO:0000259" key="2">
    <source>
        <dbReference type="PROSITE" id="PS50164"/>
    </source>
</evidence>
<accession>A0A4R6YQF7</accession>
<dbReference type="GO" id="GO:0004519">
    <property type="term" value="F:endonuclease activity"/>
    <property type="evidence" value="ECO:0007669"/>
    <property type="project" value="UniProtKB-KW"/>
</dbReference>
<keyword evidence="3" id="KW-0255">Endonuclease</keyword>
<reference evidence="3 4" key="1">
    <citation type="submission" date="2019-03" db="EMBL/GenBank/DDBJ databases">
        <title>Genomic Encyclopedia of Type Strains, Phase IV (KMG-IV): sequencing the most valuable type-strain genomes for metagenomic binning, comparative biology and taxonomic classification.</title>
        <authorList>
            <person name="Goeker M."/>
        </authorList>
    </citation>
    <scope>NUCLEOTIDE SEQUENCE [LARGE SCALE GENOMIC DNA]</scope>
    <source>
        <strain evidence="3 4">DSM 21667</strain>
    </source>
</reference>
<keyword evidence="4" id="KW-1185">Reference proteome</keyword>
<feature type="domain" description="GIY-YIG" evidence="2">
    <location>
        <begin position="1"/>
        <end position="76"/>
    </location>
</feature>
<dbReference type="PANTHER" id="PTHR34477">
    <property type="entry name" value="UPF0213 PROTEIN YHBQ"/>
    <property type="match status" value="1"/>
</dbReference>
<gene>
    <name evidence="3" type="ORF">DFR29_11439</name>
</gene>
<dbReference type="OrthoDB" id="9797095at2"/>
<dbReference type="RefSeq" id="WP_133820478.1">
    <property type="nucleotide sequence ID" value="NZ_SNZH01000014.1"/>
</dbReference>
<dbReference type="InterPro" id="IPR000305">
    <property type="entry name" value="GIY-YIG_endonuc"/>
</dbReference>
<dbReference type="PANTHER" id="PTHR34477:SF1">
    <property type="entry name" value="UPF0213 PROTEIN YHBQ"/>
    <property type="match status" value="1"/>
</dbReference>
<dbReference type="SUPFAM" id="SSF82771">
    <property type="entry name" value="GIY-YIG endonuclease"/>
    <property type="match status" value="1"/>
</dbReference>
<dbReference type="InterPro" id="IPR035901">
    <property type="entry name" value="GIY-YIG_endonuc_sf"/>
</dbReference>
<dbReference type="Pfam" id="PF01541">
    <property type="entry name" value="GIY-YIG"/>
    <property type="match status" value="1"/>
</dbReference>
<protein>
    <submittedName>
        <fullName evidence="3">Putative endonuclease</fullName>
    </submittedName>
</protein>
<dbReference type="Gene3D" id="3.40.1440.10">
    <property type="entry name" value="GIY-YIG endonuclease"/>
    <property type="match status" value="1"/>
</dbReference>
<evidence type="ECO:0000313" key="3">
    <source>
        <dbReference type="EMBL" id="TDR39987.1"/>
    </source>
</evidence>
<dbReference type="Proteomes" id="UP000295293">
    <property type="component" value="Unassembled WGS sequence"/>
</dbReference>
<comment type="caution">
    <text evidence="3">The sequence shown here is derived from an EMBL/GenBank/DDBJ whole genome shotgun (WGS) entry which is preliminary data.</text>
</comment>
<sequence length="87" mass="9546">MSWYVYLIECRDGSIYTGIAIDVAARYAAHVAGKGARYTRSHPPQRLLAAFAVADKSAALREELRIKRLTPVQKRAYAHSAEPAAAS</sequence>
<evidence type="ECO:0000256" key="1">
    <source>
        <dbReference type="ARBA" id="ARBA00007435"/>
    </source>
</evidence>
<dbReference type="AlphaFoldDB" id="A0A4R6YQF7"/>
<name>A0A4R6YQF7_9GAMM</name>
<keyword evidence="3" id="KW-0378">Hydrolase</keyword>
<organism evidence="3 4">
    <name type="scientific">Tahibacter aquaticus</name>
    <dbReference type="NCBI Taxonomy" id="520092"/>
    <lineage>
        <taxon>Bacteria</taxon>
        <taxon>Pseudomonadati</taxon>
        <taxon>Pseudomonadota</taxon>
        <taxon>Gammaproteobacteria</taxon>
        <taxon>Lysobacterales</taxon>
        <taxon>Rhodanobacteraceae</taxon>
        <taxon>Tahibacter</taxon>
    </lineage>
</organism>
<keyword evidence="3" id="KW-0540">Nuclease</keyword>
<dbReference type="PROSITE" id="PS50164">
    <property type="entry name" value="GIY_YIG"/>
    <property type="match status" value="1"/>
</dbReference>